<keyword evidence="2" id="KW-1185">Reference proteome</keyword>
<gene>
    <name evidence="1" type="ORF">TcWFU_007938</name>
</gene>
<evidence type="ECO:0000313" key="1">
    <source>
        <dbReference type="EMBL" id="KAL5112618.1"/>
    </source>
</evidence>
<dbReference type="EMBL" id="JAKROA010000001">
    <property type="protein sequence ID" value="KAL5112618.1"/>
    <property type="molecule type" value="Genomic_DNA"/>
</dbReference>
<accession>A0ABR4QSR9</accession>
<dbReference type="Proteomes" id="UP001651158">
    <property type="component" value="Unassembled WGS sequence"/>
</dbReference>
<reference evidence="1 2" key="1">
    <citation type="journal article" date="2022" name="Front. Cell. Infect. Microbiol.">
        <title>The Genomes of Two Strains of Taenia crassiceps the Animal Model for the Study of Human Cysticercosis.</title>
        <authorList>
            <person name="Bobes R.J."/>
            <person name="Estrada K."/>
            <person name="Rios-Valencia D.G."/>
            <person name="Calderon-Gallegos A."/>
            <person name="de la Torre P."/>
            <person name="Carrero J.C."/>
            <person name="Sanchez-Flores A."/>
            <person name="Laclette J.P."/>
        </authorList>
    </citation>
    <scope>NUCLEOTIDE SEQUENCE [LARGE SCALE GENOMIC DNA]</scope>
    <source>
        <strain evidence="1">WFUcys</strain>
    </source>
</reference>
<organism evidence="1 2">
    <name type="scientific">Taenia crassiceps</name>
    <dbReference type="NCBI Taxonomy" id="6207"/>
    <lineage>
        <taxon>Eukaryota</taxon>
        <taxon>Metazoa</taxon>
        <taxon>Spiralia</taxon>
        <taxon>Lophotrochozoa</taxon>
        <taxon>Platyhelminthes</taxon>
        <taxon>Cestoda</taxon>
        <taxon>Eucestoda</taxon>
        <taxon>Cyclophyllidea</taxon>
        <taxon>Taeniidae</taxon>
        <taxon>Taenia</taxon>
    </lineage>
</organism>
<name>A0ABR4QSR9_9CEST</name>
<comment type="caution">
    <text evidence="1">The sequence shown here is derived from an EMBL/GenBank/DDBJ whole genome shotgun (WGS) entry which is preliminary data.</text>
</comment>
<protein>
    <submittedName>
        <fullName evidence="1">Uncharacterized protein</fullName>
    </submittedName>
</protein>
<sequence>MVCSKLIQTLFNSEPKVLKAAMRCYAAIFSLDNVSENQFTKYLSNSMPLSIDEGTKGKILRSVEMRAKMQPPPKLGSGGLLVYEPEISDFLNSDDLNALRVVARDRSTNESLSSCKEVMKPPQRSSPWRAALRRTRQARLGYAHHFSALQEFQKATQSHLNTRTAATNATDGKQFPLISTLEDNSRISVPAGDARSNSYAHIAEKRRLTSNEMRSRERPLFLESQEKRSILERKQNGLRRCYSALSLEEKEGESSTSFSQLPSGWTLCETEFHS</sequence>
<proteinExistence type="predicted"/>
<evidence type="ECO:0000313" key="2">
    <source>
        <dbReference type="Proteomes" id="UP001651158"/>
    </source>
</evidence>